<organism evidence="2 3">
    <name type="scientific">Candidatus Colwellbacteria bacterium RIFCSPLOWO2_01_FULL_48_10</name>
    <dbReference type="NCBI Taxonomy" id="1797690"/>
    <lineage>
        <taxon>Bacteria</taxon>
        <taxon>Candidatus Colwelliibacteriota</taxon>
    </lineage>
</organism>
<dbReference type="Proteomes" id="UP000178744">
    <property type="component" value="Unassembled WGS sequence"/>
</dbReference>
<keyword evidence="1" id="KW-0812">Transmembrane</keyword>
<keyword evidence="1" id="KW-1133">Transmembrane helix</keyword>
<gene>
    <name evidence="2" type="ORF">A3B23_03390</name>
</gene>
<dbReference type="STRING" id="1797690.A3B23_03390"/>
<evidence type="ECO:0000313" key="3">
    <source>
        <dbReference type="Proteomes" id="UP000178744"/>
    </source>
</evidence>
<dbReference type="InterPro" id="IPR025101">
    <property type="entry name" value="DUF4012"/>
</dbReference>
<evidence type="ECO:0008006" key="4">
    <source>
        <dbReference type="Google" id="ProtNLM"/>
    </source>
</evidence>
<evidence type="ECO:0000313" key="2">
    <source>
        <dbReference type="EMBL" id="OGY59687.1"/>
    </source>
</evidence>
<accession>A0A1G1Z7R0</accession>
<dbReference type="EMBL" id="MHIY01000021">
    <property type="protein sequence ID" value="OGY59687.1"/>
    <property type="molecule type" value="Genomic_DNA"/>
</dbReference>
<protein>
    <recommendedName>
        <fullName evidence="4">DUF4012 domain-containing protein</fullName>
    </recommendedName>
</protein>
<dbReference type="AlphaFoldDB" id="A0A1G1Z7R0"/>
<reference evidence="2 3" key="1">
    <citation type="journal article" date="2016" name="Nat. Commun.">
        <title>Thousands of microbial genomes shed light on interconnected biogeochemical processes in an aquifer system.</title>
        <authorList>
            <person name="Anantharaman K."/>
            <person name="Brown C.T."/>
            <person name="Hug L.A."/>
            <person name="Sharon I."/>
            <person name="Castelle C.J."/>
            <person name="Probst A.J."/>
            <person name="Thomas B.C."/>
            <person name="Singh A."/>
            <person name="Wilkins M.J."/>
            <person name="Karaoz U."/>
            <person name="Brodie E.L."/>
            <person name="Williams K.H."/>
            <person name="Hubbard S.S."/>
            <person name="Banfield J.F."/>
        </authorList>
    </citation>
    <scope>NUCLEOTIDE SEQUENCE [LARGE SCALE GENOMIC DNA]</scope>
</reference>
<name>A0A1G1Z7R0_9BACT</name>
<evidence type="ECO:0000256" key="1">
    <source>
        <dbReference type="SAM" id="Phobius"/>
    </source>
</evidence>
<keyword evidence="1" id="KW-0472">Membrane</keyword>
<feature type="transmembrane region" description="Helical" evidence="1">
    <location>
        <begin position="65"/>
        <end position="85"/>
    </location>
</feature>
<sequence>MNTLVKIFRKNNSKGSNHVMADIRQSSFRNDSKTTERRGYFSRAGWRPKEQIIIRNRFRWLKRTVFGIIAVLFLLVGGYSAYLWVHRYEVVDSISEIFGGLRSAGSELTKLETDGVSESLAKINSNIEILRGLTKYLTGTPFLKQVPDAFSKVKELVARVDSINKGLVEVKDNGVKLFFKDSGGRLLEILRTTEGDLVAIRSIAADLYETISRLNKGSILEGIGPEYLSFSASIDRVNAGLTALIALLERPGEVHFAVAFENPSEIRPSGGFNGSYADLVLENGEISKIGVDDIYHPDLFTKVKVVPPIQLQTITPGWGARDANWFFDFRTSAMQLMDFLESSDIYRGQGVRFDGVVAINVRVMEDILRIIGDISLPQYKLVLNSSNFLREVQEEVEAGQDKKPGQNPKKILSVITPIIIERLQNLTDIQKEEVLGLLGKRLANKDIKLYFHDNTLESIVLQYGVTGDVFQPPAGWNGDYLAVVNANIAGGKSDAFISQSIELISVIGLSGEVKNTLAVKRTHGGGKQKESWYRATNQNYLKVFTLPNVRLADAKGGGTKVITPKVDYKKGGYAVDADLDAVEKTLQEIPEFKLQRYEESGKSVFATWINVAAGQSKTLELNYQNPRKLVLSDGLKYSFVLDKQSGVESAFKYSIEAPDGFIWIESESAVFTYYSASLPSRLVLELTLRSADI</sequence>
<dbReference type="Pfam" id="PF13196">
    <property type="entry name" value="DUF4012"/>
    <property type="match status" value="1"/>
</dbReference>
<comment type="caution">
    <text evidence="2">The sequence shown here is derived from an EMBL/GenBank/DDBJ whole genome shotgun (WGS) entry which is preliminary data.</text>
</comment>
<proteinExistence type="predicted"/>